<keyword evidence="2" id="KW-1133">Transmembrane helix</keyword>
<sequence>MRKAYFGVVGFAVGAHWAYLLYLPSGGFLALRWRRTIWLHLASVGWGAVVVTLPVPCPLTVLEDWARERANMRPLPSAGFVDRYVAGTLYPAGRTGVAQTLAFVAAAMSWAVLARQHHTGHDGRGRGPQAERAATPSRA</sequence>
<dbReference type="InterPro" id="IPR021218">
    <property type="entry name" value="DUF2784"/>
</dbReference>
<feature type="region of interest" description="Disordered" evidence="1">
    <location>
        <begin position="118"/>
        <end position="139"/>
    </location>
</feature>
<organism evidence="3 4">
    <name type="scientific">Mycobacterium numidiamassiliense</name>
    <dbReference type="NCBI Taxonomy" id="1841861"/>
    <lineage>
        <taxon>Bacteria</taxon>
        <taxon>Bacillati</taxon>
        <taxon>Actinomycetota</taxon>
        <taxon>Actinomycetes</taxon>
        <taxon>Mycobacteriales</taxon>
        <taxon>Mycobacteriaceae</taxon>
        <taxon>Mycobacterium</taxon>
    </lineage>
</organism>
<reference evidence="3 4" key="1">
    <citation type="submission" date="2017-01" db="EMBL/GenBank/DDBJ databases">
        <authorList>
            <consortium name="Urmite Genomes"/>
        </authorList>
    </citation>
    <scope>NUCLEOTIDE SEQUENCE [LARGE SCALE GENOMIC DNA]</scope>
    <source>
        <strain evidence="3 4">AB215</strain>
    </source>
</reference>
<evidence type="ECO:0000313" key="3">
    <source>
        <dbReference type="EMBL" id="SPM37957.1"/>
    </source>
</evidence>
<dbReference type="OrthoDB" id="370375at2"/>
<dbReference type="AlphaFoldDB" id="A0A2U3P2K9"/>
<protein>
    <recommendedName>
        <fullName evidence="5">DUF2784 domain-containing protein</fullName>
    </recommendedName>
</protein>
<dbReference type="Pfam" id="PF10861">
    <property type="entry name" value="DUF2784"/>
    <property type="match status" value="1"/>
</dbReference>
<keyword evidence="2" id="KW-0812">Transmembrane</keyword>
<dbReference type="STRING" id="1841861.GCA_900157365_04334"/>
<evidence type="ECO:0000313" key="4">
    <source>
        <dbReference type="Proteomes" id="UP000240424"/>
    </source>
</evidence>
<proteinExistence type="predicted"/>
<feature type="transmembrane region" description="Helical" evidence="2">
    <location>
        <begin position="6"/>
        <end position="25"/>
    </location>
</feature>
<accession>A0A2U3P2K9</accession>
<evidence type="ECO:0000256" key="2">
    <source>
        <dbReference type="SAM" id="Phobius"/>
    </source>
</evidence>
<dbReference type="Proteomes" id="UP000240424">
    <property type="component" value="Unassembled WGS sequence"/>
</dbReference>
<evidence type="ECO:0000256" key="1">
    <source>
        <dbReference type="SAM" id="MobiDB-lite"/>
    </source>
</evidence>
<evidence type="ECO:0008006" key="5">
    <source>
        <dbReference type="Google" id="ProtNLM"/>
    </source>
</evidence>
<name>A0A2U3P2K9_9MYCO</name>
<keyword evidence="2" id="KW-0472">Membrane</keyword>
<feature type="transmembrane region" description="Helical" evidence="2">
    <location>
        <begin position="37"/>
        <end position="55"/>
    </location>
</feature>
<dbReference type="RefSeq" id="WP_077077013.1">
    <property type="nucleotide sequence ID" value="NZ_FUEZ01000003.1"/>
</dbReference>
<gene>
    <name evidence="3" type="ORF">MNAB215_132</name>
</gene>
<keyword evidence="4" id="KW-1185">Reference proteome</keyword>
<dbReference type="EMBL" id="FUEZ01000003">
    <property type="protein sequence ID" value="SPM37957.1"/>
    <property type="molecule type" value="Genomic_DNA"/>
</dbReference>